<dbReference type="RefSeq" id="WP_311720479.1">
    <property type="nucleotide sequence ID" value="NZ_JAVREZ010000032.1"/>
</dbReference>
<comment type="caution">
    <text evidence="2">The sequence shown here is derived from an EMBL/GenBank/DDBJ whole genome shotgun (WGS) entry which is preliminary data.</text>
</comment>
<dbReference type="Proteomes" id="UP001183824">
    <property type="component" value="Unassembled WGS sequence"/>
</dbReference>
<feature type="compositionally biased region" description="Basic and acidic residues" evidence="1">
    <location>
        <begin position="73"/>
        <end position="86"/>
    </location>
</feature>
<protein>
    <submittedName>
        <fullName evidence="2">Uncharacterized protein</fullName>
    </submittedName>
</protein>
<keyword evidence="3" id="KW-1185">Reference proteome</keyword>
<reference evidence="3" key="1">
    <citation type="submission" date="2023-07" db="EMBL/GenBank/DDBJ databases">
        <title>30 novel species of actinomycetes from the DSMZ collection.</title>
        <authorList>
            <person name="Nouioui I."/>
        </authorList>
    </citation>
    <scope>NUCLEOTIDE SEQUENCE [LARGE SCALE GENOMIC DNA]</scope>
    <source>
        <strain evidence="3">DSM 41640</strain>
    </source>
</reference>
<evidence type="ECO:0000313" key="3">
    <source>
        <dbReference type="Proteomes" id="UP001183824"/>
    </source>
</evidence>
<proteinExistence type="predicted"/>
<evidence type="ECO:0000313" key="2">
    <source>
        <dbReference type="EMBL" id="MDT0487824.1"/>
    </source>
</evidence>
<organism evidence="2 3">
    <name type="scientific">Streptomyces doebereineriae</name>
    <dbReference type="NCBI Taxonomy" id="3075528"/>
    <lineage>
        <taxon>Bacteria</taxon>
        <taxon>Bacillati</taxon>
        <taxon>Actinomycetota</taxon>
        <taxon>Actinomycetes</taxon>
        <taxon>Kitasatosporales</taxon>
        <taxon>Streptomycetaceae</taxon>
        <taxon>Streptomyces</taxon>
    </lineage>
</organism>
<accession>A0ABU2VRU4</accession>
<dbReference type="EMBL" id="JAVREZ010000032">
    <property type="protein sequence ID" value="MDT0487824.1"/>
    <property type="molecule type" value="Genomic_DNA"/>
</dbReference>
<evidence type="ECO:0000256" key="1">
    <source>
        <dbReference type="SAM" id="MobiDB-lite"/>
    </source>
</evidence>
<feature type="region of interest" description="Disordered" evidence="1">
    <location>
        <begin position="60"/>
        <end position="86"/>
    </location>
</feature>
<name>A0ABU2VRU4_9ACTN</name>
<sequence>MAADDERPVEIDKRDIPLSGGRTLRVTEFGNGSIRLAVRAGSPYVVTSLEQIDDGAVLKLSPGREGSNAHRNWVRDHGDGHDGRPE</sequence>
<gene>
    <name evidence="2" type="ORF">RNB18_48020</name>
</gene>